<comment type="caution">
    <text evidence="1">The sequence shown here is derived from an EMBL/GenBank/DDBJ whole genome shotgun (WGS) entry which is preliminary data.</text>
</comment>
<sequence length="106" mass="11820">MKYPGLYPTLAGKIATNGPYASVGDLQKIPGLTEHQKELLKKYESHMVALRPVPEYVRWRAPAPARAWWYLLLVARRVGGWGGGLFSVLAQPGSCGSSRHRRGCEW</sequence>
<keyword evidence="2" id="KW-1185">Reference proteome</keyword>
<reference evidence="1" key="1">
    <citation type="submission" date="2019-11" db="EMBL/GenBank/DDBJ databases">
        <title>Nori genome reveals adaptations in red seaweeds to the harsh intertidal environment.</title>
        <authorList>
            <person name="Wang D."/>
            <person name="Mao Y."/>
        </authorList>
    </citation>
    <scope>NUCLEOTIDE SEQUENCE</scope>
    <source>
        <tissue evidence="1">Gametophyte</tissue>
    </source>
</reference>
<name>A0ACC3CAW4_PYRYE</name>
<evidence type="ECO:0000313" key="1">
    <source>
        <dbReference type="EMBL" id="KAK1867235.1"/>
    </source>
</evidence>
<organism evidence="1 2">
    <name type="scientific">Pyropia yezoensis</name>
    <name type="common">Susabi-nori</name>
    <name type="synonym">Porphyra yezoensis</name>
    <dbReference type="NCBI Taxonomy" id="2788"/>
    <lineage>
        <taxon>Eukaryota</taxon>
        <taxon>Rhodophyta</taxon>
        <taxon>Bangiophyceae</taxon>
        <taxon>Bangiales</taxon>
        <taxon>Bangiaceae</taxon>
        <taxon>Pyropia</taxon>
    </lineage>
</organism>
<accession>A0ACC3CAW4</accession>
<evidence type="ECO:0000313" key="2">
    <source>
        <dbReference type="Proteomes" id="UP000798662"/>
    </source>
</evidence>
<dbReference type="Proteomes" id="UP000798662">
    <property type="component" value="Chromosome 3"/>
</dbReference>
<protein>
    <submittedName>
        <fullName evidence="1">Uncharacterized protein</fullName>
    </submittedName>
</protein>
<proteinExistence type="predicted"/>
<dbReference type="EMBL" id="CM020620">
    <property type="protein sequence ID" value="KAK1867235.1"/>
    <property type="molecule type" value="Genomic_DNA"/>
</dbReference>
<gene>
    <name evidence="1" type="ORF">I4F81_009742</name>
</gene>